<accession>A0A7L4WEC7</accession>
<evidence type="ECO:0008006" key="3">
    <source>
        <dbReference type="Google" id="ProtNLM"/>
    </source>
</evidence>
<evidence type="ECO:0000313" key="2">
    <source>
        <dbReference type="Proteomes" id="UP000516280"/>
    </source>
</evidence>
<dbReference type="NCBIfam" id="TIGR01637">
    <property type="entry name" value="phage_arpU"/>
    <property type="match status" value="1"/>
</dbReference>
<name>A0A7L4WEC7_9LACT</name>
<dbReference type="AlphaFoldDB" id="A0A7L4WEC7"/>
<proteinExistence type="predicted"/>
<dbReference type="RefSeq" id="WP_109834351.1">
    <property type="nucleotide sequence ID" value="NZ_CP017195.1"/>
</dbReference>
<dbReference type="EMBL" id="CP017195">
    <property type="protein sequence ID" value="QDJ28234.1"/>
    <property type="molecule type" value="Genomic_DNA"/>
</dbReference>
<dbReference type="Proteomes" id="UP000516280">
    <property type="component" value="Chromosome"/>
</dbReference>
<dbReference type="KEGG" id="lpaa:BHS01_06740"/>
<protein>
    <recommendedName>
        <fullName evidence="3">ArpU family transcriptional regulator</fullName>
    </recommendedName>
</protein>
<sequence>MNDLGLLYSDDQVNAAITESQKILKSYRQLKVLKKIKFPNIKSPTFSDMPRGGNGKVDSHLSAYINVISRIEQIERCVARCELLQSIILQHKYLDDTTYPQWKLAEMSGYSVRRYNDYLNSALLQFASAYRVL</sequence>
<organism evidence="1 2">
    <name type="scientific">Pseudolactococcus paracarnosus</name>
    <dbReference type="NCBI Taxonomy" id="2749962"/>
    <lineage>
        <taxon>Bacteria</taxon>
        <taxon>Bacillati</taxon>
        <taxon>Bacillota</taxon>
        <taxon>Bacilli</taxon>
        <taxon>Lactobacillales</taxon>
        <taxon>Streptococcaceae</taxon>
        <taxon>Pseudolactococcus</taxon>
    </lineage>
</organism>
<dbReference type="InterPro" id="IPR006524">
    <property type="entry name" value="ArpU-like"/>
</dbReference>
<gene>
    <name evidence="1" type="ORF">BHS01_06740</name>
</gene>
<evidence type="ECO:0000313" key="1">
    <source>
        <dbReference type="EMBL" id="QDJ28234.1"/>
    </source>
</evidence>
<reference evidence="1 2" key="1">
    <citation type="submission" date="2016-09" db="EMBL/GenBank/DDBJ databases">
        <title>Lactic acid bacteria from MAP meat Genome sequencing and assembly.</title>
        <authorList>
            <person name="Behr J."/>
            <person name="Hilgarth M."/>
            <person name="Vogel R.F."/>
        </authorList>
    </citation>
    <scope>NUCLEOTIDE SEQUENCE [LARGE SCALE GENOMIC DNA]</scope>
    <source>
        <strain evidence="1 2">TMW21615</strain>
    </source>
</reference>